<dbReference type="InterPro" id="IPR027417">
    <property type="entry name" value="P-loop_NTPase"/>
</dbReference>
<dbReference type="Gene3D" id="3.40.50.300">
    <property type="entry name" value="P-loop containing nucleotide triphosphate hydrolases"/>
    <property type="match status" value="1"/>
</dbReference>
<proteinExistence type="predicted"/>
<dbReference type="Pfam" id="PF00931">
    <property type="entry name" value="NB-ARC"/>
    <property type="match status" value="1"/>
</dbReference>
<keyword evidence="5" id="KW-1185">Reference proteome</keyword>
<evidence type="ECO:0000313" key="5">
    <source>
        <dbReference type="Proteomes" id="UP001281614"/>
    </source>
</evidence>
<dbReference type="Gene3D" id="1.25.40.10">
    <property type="entry name" value="Tetratricopeptide repeat domain"/>
    <property type="match status" value="3"/>
</dbReference>
<name>A0AAD9XXM9_COLKA</name>
<feature type="non-terminal residue" evidence="4">
    <location>
        <position position="1"/>
    </location>
</feature>
<dbReference type="SUPFAM" id="SSF52540">
    <property type="entry name" value="P-loop containing nucleoside triphosphate hydrolases"/>
    <property type="match status" value="1"/>
</dbReference>
<dbReference type="InterPro" id="IPR002182">
    <property type="entry name" value="NB-ARC"/>
</dbReference>
<dbReference type="Pfam" id="PF13374">
    <property type="entry name" value="TPR_10"/>
    <property type="match status" value="3"/>
</dbReference>
<dbReference type="GO" id="GO:0043531">
    <property type="term" value="F:ADP binding"/>
    <property type="evidence" value="ECO:0007669"/>
    <property type="project" value="InterPro"/>
</dbReference>
<evidence type="ECO:0000313" key="4">
    <source>
        <dbReference type="EMBL" id="KAK2729207.1"/>
    </source>
</evidence>
<comment type="caution">
    <text evidence="4">The sequence shown here is derived from an EMBL/GenBank/DDBJ whole genome shotgun (WGS) entry which is preliminary data.</text>
</comment>
<accession>A0AAD9XXM9</accession>
<dbReference type="Pfam" id="PF01048">
    <property type="entry name" value="PNP_UDP_1"/>
    <property type="match status" value="1"/>
</dbReference>
<dbReference type="SUPFAM" id="SSF53167">
    <property type="entry name" value="Purine and uridine phosphorylases"/>
    <property type="match status" value="1"/>
</dbReference>
<dbReference type="InterPro" id="IPR035994">
    <property type="entry name" value="Nucleoside_phosphorylase_sf"/>
</dbReference>
<sequence>NKLSCICVEVSVSLLSVSKGGRPSPTPSLPNFLHHHFPSLVPIPLLSPPKNAPRPHHSTTPTPRSAMSDPEIYTVGWICAVTAEFVAAQAFLYEEHPGPRQTARHDNNSYVLGKTSGHNVVIATLPNGQYGTTSAATVARDMRHSFPNVRIGLMVGIGGGAPSQKHDVRLGDVVVSSPHSGHGGVFQYDFGKTIQNRKFQDTGFLDQPPLLLLSALTTLKGKYEMKGHRLIDGVNKNLEKIKKKSEYRQPTLSSDRLYKSHIIHPSKSPHGCNVDCNNDTASLIVRHERGEEVDNPAIHYGLIASGNQLMKDAYIRDLLIKEKDVLCFEMEAAGLMNHFPCLVIRGICDYSDSHKNKEWQGFAAMMAAAYAKDILSQIAPNTVEAEKPIPNSKRGQFVVPFRRDSDFVNRPDIWSWIETRYAGSEMCFALVGLGGFGKSQVAIQFAHQAHDASPDTSIFWVNASTKATFQDSYRSIVEVLELPHRHNPGVNILALLRDWLQREDVGRWLMIVDNADDVEMLTKTNDQKDPPMPIASYIPKTGNGKILVTSRSWDAAEKLTDNGKMIMRVTKMEEIQALQLIQKKLSQDVDEVAALRLADFLDHIPLALNQAAAAAYIHRRSRATTQSYMDELQKSEKRKDALLRSDRGDARRYDGVSNSVVLTWQLTFEQIRKEQPRAANLLSLMSCFHSQNIPAYMLHRYNSDFSSVEGSDDDDSGDLEDDLDVLQGYSLVAMTATSGFCEMHPLVQFCTQTWIRESGCLERWNRLFLQSASKHFPSGVFETWEQCQTLMPHLQPLLDQEPSEESDRLEWSNLATNVAFYLTELGDYSRAEVIAQDALSIRIGSLGRQHHFTLTSMTYLAFAYKGLGQFRKAEELEVQVMETRKTVLGRNHPDTYRSMAHLAVTYNLQKRWEEAEELDVPVMEAYLRVLGEKDPETLLVMGDVVAIYRNLGRWEKAAELAERVMDISLKQLGKEHPNALLSIENLAEIYRSQMRWEEAEKLQEQVMNSRKEVLGENHPFTLASTCILVLIYKEQGRLGEALQLQEQVVEIRKRVLGENHVDTLRNISEVAVILGKQKRWKEAENLEAQVLETRKRKLGEEHPDTLASMNRIGVIVGDQGRWEEAEEPFTQALEMRKSVLGETHSKTLTSMSNLATTKKNLGKWKEAEELQAQLVETRKRVLGEDHPDTRLSISVLTAWRVEFLGKGRS</sequence>
<dbReference type="Proteomes" id="UP001281614">
    <property type="component" value="Unassembled WGS sequence"/>
</dbReference>
<evidence type="ECO:0000256" key="1">
    <source>
        <dbReference type="SAM" id="MobiDB-lite"/>
    </source>
</evidence>
<dbReference type="PANTHER" id="PTHR46082:SF11">
    <property type="entry name" value="AAA+ ATPASE DOMAIN-CONTAINING PROTEIN-RELATED"/>
    <property type="match status" value="1"/>
</dbReference>
<dbReference type="Gene3D" id="3.40.50.1580">
    <property type="entry name" value="Nucleoside phosphorylase domain"/>
    <property type="match status" value="1"/>
</dbReference>
<feature type="domain" description="Nucleoside phosphorylase" evidence="3">
    <location>
        <begin position="76"/>
        <end position="360"/>
    </location>
</feature>
<feature type="region of interest" description="Disordered" evidence="1">
    <location>
        <begin position="44"/>
        <end position="67"/>
    </location>
</feature>
<dbReference type="EMBL" id="VYYT01000821">
    <property type="protein sequence ID" value="KAK2729207.1"/>
    <property type="molecule type" value="Genomic_DNA"/>
</dbReference>
<evidence type="ECO:0000259" key="2">
    <source>
        <dbReference type="Pfam" id="PF00931"/>
    </source>
</evidence>
<dbReference type="InterPro" id="IPR053137">
    <property type="entry name" value="NLR-like"/>
</dbReference>
<dbReference type="GO" id="GO:0009116">
    <property type="term" value="P:nucleoside metabolic process"/>
    <property type="evidence" value="ECO:0007669"/>
    <property type="project" value="InterPro"/>
</dbReference>
<reference evidence="4" key="1">
    <citation type="submission" date="2023-02" db="EMBL/GenBank/DDBJ databases">
        <title>Colletotrichum kahawae CIFC_Que2 genome sequencing and assembly.</title>
        <authorList>
            <person name="Baroncelli R."/>
        </authorList>
    </citation>
    <scope>NUCLEOTIDE SEQUENCE</scope>
    <source>
        <strain evidence="4">CIFC_Que2</strain>
    </source>
</reference>
<dbReference type="AlphaFoldDB" id="A0AAD9XXM9"/>
<feature type="domain" description="NB-ARC" evidence="2">
    <location>
        <begin position="427"/>
        <end position="587"/>
    </location>
</feature>
<dbReference type="InterPro" id="IPR011990">
    <property type="entry name" value="TPR-like_helical_dom_sf"/>
</dbReference>
<dbReference type="Pfam" id="PF13424">
    <property type="entry name" value="TPR_12"/>
    <property type="match status" value="3"/>
</dbReference>
<organism evidence="4 5">
    <name type="scientific">Colletotrichum kahawae</name>
    <name type="common">Coffee berry disease fungus</name>
    <dbReference type="NCBI Taxonomy" id="34407"/>
    <lineage>
        <taxon>Eukaryota</taxon>
        <taxon>Fungi</taxon>
        <taxon>Dikarya</taxon>
        <taxon>Ascomycota</taxon>
        <taxon>Pezizomycotina</taxon>
        <taxon>Sordariomycetes</taxon>
        <taxon>Hypocreomycetidae</taxon>
        <taxon>Glomerellales</taxon>
        <taxon>Glomerellaceae</taxon>
        <taxon>Colletotrichum</taxon>
        <taxon>Colletotrichum gloeosporioides species complex</taxon>
    </lineage>
</organism>
<protein>
    <submittedName>
        <fullName evidence="4">Kinesin light</fullName>
    </submittedName>
</protein>
<dbReference type="GO" id="GO:0003824">
    <property type="term" value="F:catalytic activity"/>
    <property type="evidence" value="ECO:0007669"/>
    <property type="project" value="InterPro"/>
</dbReference>
<gene>
    <name evidence="4" type="ORF">CKAH01_10414</name>
</gene>
<dbReference type="PANTHER" id="PTHR46082">
    <property type="entry name" value="ATP/GTP-BINDING PROTEIN-RELATED"/>
    <property type="match status" value="1"/>
</dbReference>
<dbReference type="SUPFAM" id="SSF48452">
    <property type="entry name" value="TPR-like"/>
    <property type="match status" value="3"/>
</dbReference>
<evidence type="ECO:0000259" key="3">
    <source>
        <dbReference type="Pfam" id="PF01048"/>
    </source>
</evidence>
<dbReference type="InterPro" id="IPR000845">
    <property type="entry name" value="Nucleoside_phosphorylase_d"/>
</dbReference>